<name>E8K021_9STRE</name>
<dbReference type="AlphaFoldDB" id="E8K021"/>
<keyword evidence="2" id="KW-1185">Reference proteome</keyword>
<protein>
    <submittedName>
        <fullName evidence="1">Uncharacterized protein</fullName>
    </submittedName>
</protein>
<dbReference type="HOGENOM" id="CLU_3297201_0_0_9"/>
<dbReference type="PATRIC" id="fig|889204.5.peg.1590"/>
<evidence type="ECO:0000313" key="1">
    <source>
        <dbReference type="EMBL" id="EFX36827.1"/>
    </source>
</evidence>
<proteinExistence type="predicted"/>
<comment type="caution">
    <text evidence="1">The sequence shown here is derived from an EMBL/GenBank/DDBJ whole genome shotgun (WGS) entry which is preliminary data.</text>
</comment>
<reference evidence="1 2" key="1">
    <citation type="submission" date="2010-12" db="EMBL/GenBank/DDBJ databases">
        <authorList>
            <person name="Muzny D."/>
            <person name="Qin X."/>
            <person name="Deng J."/>
            <person name="Jiang H."/>
            <person name="Liu Y."/>
            <person name="Qu J."/>
            <person name="Song X.-Z."/>
            <person name="Zhang L."/>
            <person name="Thornton R."/>
            <person name="Coyle M."/>
            <person name="Francisco L."/>
            <person name="Jackson L."/>
            <person name="Javaid M."/>
            <person name="Korchina V."/>
            <person name="Kovar C."/>
            <person name="Mata R."/>
            <person name="Mathew T."/>
            <person name="Ngo R."/>
            <person name="Nguyen L."/>
            <person name="Nguyen N."/>
            <person name="Okwuonu G."/>
            <person name="Ongeri F."/>
            <person name="Pham C."/>
            <person name="Simmons D."/>
            <person name="Wilczek-Boney K."/>
            <person name="Hale W."/>
            <person name="Jakkamsetti A."/>
            <person name="Pham P."/>
            <person name="Ruth R."/>
            <person name="San Lucas F."/>
            <person name="Warren J."/>
            <person name="Zhang J."/>
            <person name="Zhao Z."/>
            <person name="Zhou C."/>
            <person name="Zhu D."/>
            <person name="Lee S."/>
            <person name="Bess C."/>
            <person name="Blankenburg K."/>
            <person name="Forbes L."/>
            <person name="Fu Q."/>
            <person name="Gubbala S."/>
            <person name="Hirani K."/>
            <person name="Jayaseelan J.C."/>
            <person name="Lara F."/>
            <person name="Munidasa M."/>
            <person name="Palculict T."/>
            <person name="Patil S."/>
            <person name="Pu L.-L."/>
            <person name="Saada N."/>
            <person name="Tang L."/>
            <person name="Weissenberger G."/>
            <person name="Zhu Y."/>
            <person name="Hemphill L."/>
            <person name="Shang Y."/>
            <person name="Youmans B."/>
            <person name="Ayvaz T."/>
            <person name="Ross M."/>
            <person name="Santibanez J."/>
            <person name="Aqrawi P."/>
            <person name="Gross S."/>
            <person name="Joshi V."/>
            <person name="Fowler G."/>
            <person name="Nazareth L."/>
            <person name="Reid J."/>
            <person name="Worley K."/>
            <person name="Petrosino J."/>
            <person name="Highlander S."/>
            <person name="Gibbs R."/>
        </authorList>
    </citation>
    <scope>NUCLEOTIDE SEQUENCE [LARGE SCALE GENOMIC DNA]</scope>
    <source>
        <strain evidence="1 2">ATCC 700779</strain>
    </source>
</reference>
<evidence type="ECO:0000313" key="2">
    <source>
        <dbReference type="Proteomes" id="UP000002815"/>
    </source>
</evidence>
<dbReference type="EMBL" id="AEVD01000006">
    <property type="protein sequence ID" value="EFX36827.1"/>
    <property type="molecule type" value="Genomic_DNA"/>
</dbReference>
<accession>E8K021</accession>
<sequence>MGKWTCRCGQAMNDHQANDPNAYSVYSDEFLAEISQAELF</sequence>
<dbReference type="RefSeq" id="WP_006148507.1">
    <property type="nucleotide sequence ID" value="NZ_AJTA01000044.1"/>
</dbReference>
<dbReference type="GeneID" id="83686972"/>
<organism evidence="1 2">
    <name type="scientific">Streptococcus infantis ATCC 700779</name>
    <dbReference type="NCBI Taxonomy" id="889204"/>
    <lineage>
        <taxon>Bacteria</taxon>
        <taxon>Bacillati</taxon>
        <taxon>Bacillota</taxon>
        <taxon>Bacilli</taxon>
        <taxon>Lactobacillales</taxon>
        <taxon>Streptococcaceae</taxon>
        <taxon>Streptococcus</taxon>
    </lineage>
</organism>
<gene>
    <name evidence="1" type="ORF">HMPREF9423_0834</name>
</gene>
<dbReference type="Proteomes" id="UP000002815">
    <property type="component" value="Unassembled WGS sequence"/>
</dbReference>